<dbReference type="InterPro" id="IPR029058">
    <property type="entry name" value="AB_hydrolase_fold"/>
</dbReference>
<accession>A0A3P6DNJ9</accession>
<dbReference type="Gene3D" id="3.40.50.1820">
    <property type="entry name" value="alpha/beta hydrolase"/>
    <property type="match status" value="1"/>
</dbReference>
<dbReference type="EMBL" id="LR031874">
    <property type="protein sequence ID" value="VDD25544.1"/>
    <property type="molecule type" value="Genomic_DNA"/>
</dbReference>
<dbReference type="SUPFAM" id="SSF53474">
    <property type="entry name" value="alpha/beta-Hydrolases"/>
    <property type="match status" value="1"/>
</dbReference>
<sequence length="131" mass="14819">MRDQIKETALTKTVSPAYTSKQLGSCQGSSENDTIIVPNDSTWFGFYADDKALHRGLIGLKTLDDAGKVSFVSVESEHLQMSNSDKVKYVILIPYLQNQPSSEQKSFNRKTEALRPYKRTNASYNKNPYYL</sequence>
<reference evidence="1" key="1">
    <citation type="submission" date="2018-11" db="EMBL/GenBank/DDBJ databases">
        <authorList>
            <consortium name="Genoscope - CEA"/>
            <person name="William W."/>
        </authorList>
    </citation>
    <scope>NUCLEOTIDE SEQUENCE</scope>
</reference>
<dbReference type="AlphaFoldDB" id="A0A3P6DNJ9"/>
<dbReference type="Pfam" id="PF02089">
    <property type="entry name" value="Palm_thioest"/>
    <property type="match status" value="1"/>
</dbReference>
<evidence type="ECO:0000313" key="1">
    <source>
        <dbReference type="EMBL" id="VDD25544.1"/>
    </source>
</evidence>
<gene>
    <name evidence="1" type="ORF">BOLC2T10918H</name>
</gene>
<protein>
    <submittedName>
        <fullName evidence="1">Uncharacterized protein</fullName>
    </submittedName>
</protein>
<name>A0A3P6DNJ9_BRAOL</name>
<proteinExistence type="predicted"/>
<organism evidence="1">
    <name type="scientific">Brassica oleracea</name>
    <name type="common">Wild cabbage</name>
    <dbReference type="NCBI Taxonomy" id="3712"/>
    <lineage>
        <taxon>Eukaryota</taxon>
        <taxon>Viridiplantae</taxon>
        <taxon>Streptophyta</taxon>
        <taxon>Embryophyta</taxon>
        <taxon>Tracheophyta</taxon>
        <taxon>Spermatophyta</taxon>
        <taxon>Magnoliopsida</taxon>
        <taxon>eudicotyledons</taxon>
        <taxon>Gunneridae</taxon>
        <taxon>Pentapetalae</taxon>
        <taxon>rosids</taxon>
        <taxon>malvids</taxon>
        <taxon>Brassicales</taxon>
        <taxon>Brassicaceae</taxon>
        <taxon>Brassiceae</taxon>
        <taxon>Brassica</taxon>
    </lineage>
</organism>